<protein>
    <submittedName>
        <fullName evidence="1">Uncharacterized protein</fullName>
    </submittedName>
</protein>
<evidence type="ECO:0000313" key="3">
    <source>
        <dbReference type="Proteomes" id="UP000051401"/>
    </source>
</evidence>
<dbReference type="Proteomes" id="UP000325785">
    <property type="component" value="Chromosome"/>
</dbReference>
<evidence type="ECO:0000313" key="1">
    <source>
        <dbReference type="EMBL" id="KRS17957.1"/>
    </source>
</evidence>
<dbReference type="KEGG" id="rid:RIdsm_03037"/>
<evidence type="ECO:0000313" key="4">
    <source>
        <dbReference type="Proteomes" id="UP000325785"/>
    </source>
</evidence>
<dbReference type="RefSeq" id="WP_057815978.1">
    <property type="nucleotide sequence ID" value="NZ_CP031598.1"/>
</dbReference>
<sequence length="357" mass="39929">MASILHLNVPFRQRTRAARQAALVDRVARERRPHEDVFWLKENAELLNVLETADSRPGEAALEAYAGLYGEIEKRIGFFPQYYRFFLSICLDLEDLGLPGNKGAALAEWVASQGLAGAELSDLQRAEARRLCLRRGVDPVVSDHELDDRLRAFARRSDTFALPNKKAAYELTHIVFYLSEYGRTDPGADPEMIDSLCYAGTLAFLELNIDLLSEVCIALRFAGKTPPPVWERWLSDQVMRFQVMPADRPGGMDDYHTWLMVNWFMDLSGRGGFAHEMPEGAVVFAAPEPNSGPLRELSDCMYNMTEARSPDWTQMRDRVGDRLSDEARTVLAAAEQAVDFGAFFKGFARAGGPGGLT</sequence>
<keyword evidence="3" id="KW-1185">Reference proteome</keyword>
<dbReference type="Pfam" id="PF21843">
    <property type="entry name" value="DUF6902"/>
    <property type="match status" value="1"/>
</dbReference>
<accession>A0A0T5PA20</accession>
<name>A0A0T5PA20_9RHOB</name>
<dbReference type="PATRIC" id="fig|540747.5.peg.5004"/>
<evidence type="ECO:0000313" key="2">
    <source>
        <dbReference type="EMBL" id="QEW27225.1"/>
    </source>
</evidence>
<dbReference type="EMBL" id="LAXI01000005">
    <property type="protein sequence ID" value="KRS17957.1"/>
    <property type="molecule type" value="Genomic_DNA"/>
</dbReference>
<dbReference type="OrthoDB" id="7810029at2"/>
<gene>
    <name evidence="2" type="ORF">RIdsm_03037</name>
    <name evidence="1" type="ORF">XM52_10390</name>
</gene>
<dbReference type="Proteomes" id="UP000051401">
    <property type="component" value="Unassembled WGS sequence"/>
</dbReference>
<reference evidence="2 4" key="2">
    <citation type="submission" date="2018-08" db="EMBL/GenBank/DDBJ databases">
        <title>Genetic Globetrotter - A new plasmid hitch-hiking vast phylogenetic and geographic distances.</title>
        <authorList>
            <person name="Vollmers J."/>
            <person name="Petersen J."/>
        </authorList>
    </citation>
    <scope>NUCLEOTIDE SEQUENCE [LARGE SCALE GENOMIC DNA]</scope>
    <source>
        <strain evidence="2 4">DSM 26383</strain>
    </source>
</reference>
<organism evidence="1 3">
    <name type="scientific">Roseovarius indicus</name>
    <dbReference type="NCBI Taxonomy" id="540747"/>
    <lineage>
        <taxon>Bacteria</taxon>
        <taxon>Pseudomonadati</taxon>
        <taxon>Pseudomonadota</taxon>
        <taxon>Alphaproteobacteria</taxon>
        <taxon>Rhodobacterales</taxon>
        <taxon>Roseobacteraceae</taxon>
        <taxon>Roseovarius</taxon>
    </lineage>
</organism>
<dbReference type="AlphaFoldDB" id="A0A0T5PA20"/>
<dbReference type="EMBL" id="CP031598">
    <property type="protein sequence ID" value="QEW27225.1"/>
    <property type="molecule type" value="Genomic_DNA"/>
</dbReference>
<dbReference type="InterPro" id="IPR054197">
    <property type="entry name" value="DUF6902"/>
</dbReference>
<reference evidence="1 3" key="1">
    <citation type="submission" date="2015-04" db="EMBL/GenBank/DDBJ databases">
        <title>The draft genome sequence of Roseovarius indicus B108T.</title>
        <authorList>
            <person name="Li G."/>
            <person name="Lai Q."/>
            <person name="Shao Z."/>
            <person name="Yan P."/>
        </authorList>
    </citation>
    <scope>NUCLEOTIDE SEQUENCE [LARGE SCALE GENOMIC DNA]</scope>
    <source>
        <strain evidence="1 3">B108</strain>
    </source>
</reference>
<dbReference type="STRING" id="540747.SAMN04488031_101308"/>
<proteinExistence type="predicted"/>